<dbReference type="Pfam" id="PF00076">
    <property type="entry name" value="RRM_1"/>
    <property type="match status" value="2"/>
</dbReference>
<dbReference type="PROSITE" id="PS50102">
    <property type="entry name" value="RRM"/>
    <property type="match status" value="2"/>
</dbReference>
<dbReference type="PANTHER" id="PTHR23236">
    <property type="entry name" value="EUKARYOTIC TRANSLATION INITIATION FACTOR 4B/4H"/>
    <property type="match status" value="1"/>
</dbReference>
<evidence type="ECO:0000313" key="4">
    <source>
        <dbReference type="EMBL" id="KRX10441.1"/>
    </source>
</evidence>
<evidence type="ECO:0000313" key="5">
    <source>
        <dbReference type="Proteomes" id="UP000054937"/>
    </source>
</evidence>
<dbReference type="InterPro" id="IPR012677">
    <property type="entry name" value="Nucleotide-bd_a/b_plait_sf"/>
</dbReference>
<evidence type="ECO:0000256" key="2">
    <source>
        <dbReference type="PROSITE-ProRule" id="PRU00176"/>
    </source>
</evidence>
<evidence type="ECO:0000256" key="1">
    <source>
        <dbReference type="ARBA" id="ARBA00022884"/>
    </source>
</evidence>
<proteinExistence type="predicted"/>
<dbReference type="SUPFAM" id="SSF54928">
    <property type="entry name" value="RNA-binding domain, RBD"/>
    <property type="match status" value="2"/>
</dbReference>
<dbReference type="GO" id="GO:0003723">
    <property type="term" value="F:RNA binding"/>
    <property type="evidence" value="ECO:0007669"/>
    <property type="project" value="UniProtKB-UniRule"/>
</dbReference>
<keyword evidence="5" id="KW-1185">Reference proteome</keyword>
<gene>
    <name evidence="4" type="ORF">PPERSA_08743</name>
</gene>
<dbReference type="InterPro" id="IPR035979">
    <property type="entry name" value="RBD_domain_sf"/>
</dbReference>
<dbReference type="OrthoDB" id="439808at2759"/>
<dbReference type="Proteomes" id="UP000054937">
    <property type="component" value="Unassembled WGS sequence"/>
</dbReference>
<name>A0A0V0R7I6_PSEPJ</name>
<dbReference type="EMBL" id="LDAU01000027">
    <property type="protein sequence ID" value="KRX10441.1"/>
    <property type="molecule type" value="Genomic_DNA"/>
</dbReference>
<dbReference type="PANTHER" id="PTHR23236:SF11">
    <property type="entry name" value="EUKARYOTIC TRANSLATION INITIATION FACTOR 4H"/>
    <property type="match status" value="1"/>
</dbReference>
<dbReference type="InterPro" id="IPR000504">
    <property type="entry name" value="RRM_dom"/>
</dbReference>
<dbReference type="InParanoid" id="A0A0V0R7I6"/>
<keyword evidence="1 2" id="KW-0694">RNA-binding</keyword>
<dbReference type="SMART" id="SM00360">
    <property type="entry name" value="RRM"/>
    <property type="match status" value="2"/>
</dbReference>
<sequence length="268" mass="31219">MVKKAPEQKQEELKQEQKKDRTLFLSGLPYECDEQKIKDFFESVGQPLEIKLPKYQDTGRCRGYAHVSFSTQEEADNGLKLNKSKIGSRYIDISKAKGEKANEKQIDKKDIPEDCTTIFVKNLPYNITEDEVGDFFTEKCGQVTNIRFSYNTTNNNFKGFGYIEFKRPDSVKRAIDLHGKDFQGRPLFIDYEVGQAKQGYKLKQEKEGHTKYNQDGQEFKKQQVKKIKKIEKKTTGLQNFQKQSQSTILSKKPKKINKILKQQKDQEY</sequence>
<feature type="domain" description="RRM" evidence="3">
    <location>
        <begin position="116"/>
        <end position="194"/>
    </location>
</feature>
<reference evidence="4 5" key="1">
    <citation type="journal article" date="2015" name="Sci. Rep.">
        <title>Genome of the facultative scuticociliatosis pathogen Pseudocohnilembus persalinus provides insight into its virulence through horizontal gene transfer.</title>
        <authorList>
            <person name="Xiong J."/>
            <person name="Wang G."/>
            <person name="Cheng J."/>
            <person name="Tian M."/>
            <person name="Pan X."/>
            <person name="Warren A."/>
            <person name="Jiang C."/>
            <person name="Yuan D."/>
            <person name="Miao W."/>
        </authorList>
    </citation>
    <scope>NUCLEOTIDE SEQUENCE [LARGE SCALE GENOMIC DNA]</scope>
    <source>
        <strain evidence="4">36N120E</strain>
    </source>
</reference>
<dbReference type="Gene3D" id="3.30.70.330">
    <property type="match status" value="2"/>
</dbReference>
<dbReference type="AlphaFoldDB" id="A0A0V0R7I6"/>
<evidence type="ECO:0000259" key="3">
    <source>
        <dbReference type="PROSITE" id="PS50102"/>
    </source>
</evidence>
<comment type="caution">
    <text evidence="4">The sequence shown here is derived from an EMBL/GenBank/DDBJ whole genome shotgun (WGS) entry which is preliminary data.</text>
</comment>
<protein>
    <recommendedName>
        <fullName evidence="3">RRM domain-containing protein</fullName>
    </recommendedName>
</protein>
<accession>A0A0V0R7I6</accession>
<organism evidence="4 5">
    <name type="scientific">Pseudocohnilembus persalinus</name>
    <name type="common">Ciliate</name>
    <dbReference type="NCBI Taxonomy" id="266149"/>
    <lineage>
        <taxon>Eukaryota</taxon>
        <taxon>Sar</taxon>
        <taxon>Alveolata</taxon>
        <taxon>Ciliophora</taxon>
        <taxon>Intramacronucleata</taxon>
        <taxon>Oligohymenophorea</taxon>
        <taxon>Scuticociliatia</taxon>
        <taxon>Philasterida</taxon>
        <taxon>Pseudocohnilembidae</taxon>
        <taxon>Pseudocohnilembus</taxon>
    </lineage>
</organism>
<feature type="domain" description="RRM" evidence="3">
    <location>
        <begin position="21"/>
        <end position="98"/>
    </location>
</feature>
<dbReference type="OMA" id="DGQYWNK"/>